<dbReference type="Proteomes" id="UP000318833">
    <property type="component" value="Unassembled WGS sequence"/>
</dbReference>
<protein>
    <submittedName>
        <fullName evidence="1">Uncharacterized protein</fullName>
    </submittedName>
</protein>
<keyword evidence="2" id="KW-1185">Reference proteome</keyword>
<evidence type="ECO:0000313" key="1">
    <source>
        <dbReference type="EMBL" id="TSE05810.1"/>
    </source>
</evidence>
<dbReference type="EMBL" id="VLNR01000054">
    <property type="protein sequence ID" value="TSE05810.1"/>
    <property type="molecule type" value="Genomic_DNA"/>
</dbReference>
<comment type="caution">
    <text evidence="1">The sequence shown here is derived from an EMBL/GenBank/DDBJ whole genome shotgun (WGS) entry which is preliminary data.</text>
</comment>
<sequence length="278" mass="32458">MKQLISTAITLITIITYGQKNDKVDLKWKLDENETLIYKIIESKIDTSTTGSKVDDLINVLKNDEVTQVKKTQLLLQEVSDSMQKIIKRTELTHVSPNVIDIVISQKKKTRSISIQENKENVNRQILVRGSVYEDGSIHSFWLDNFLKNKIALFFELPTKSVGVGDTWKIDVNTMNIHRRFKCDSAYKTNKVRLVDLKKTNKDTIAIIKYEIEEYFKGSNTYNSSTKEEKMMKFGYYATAEFSIHNGRWISYNAIMEAEERNRRENMKFVLTYRLIKE</sequence>
<gene>
    <name evidence="1" type="ORF">FOF46_21470</name>
</gene>
<accession>A0A554VF79</accession>
<organism evidence="1 2">
    <name type="scientific">Aquimarina algiphila</name>
    <dbReference type="NCBI Taxonomy" id="2047982"/>
    <lineage>
        <taxon>Bacteria</taxon>
        <taxon>Pseudomonadati</taxon>
        <taxon>Bacteroidota</taxon>
        <taxon>Flavobacteriia</taxon>
        <taxon>Flavobacteriales</taxon>
        <taxon>Flavobacteriaceae</taxon>
        <taxon>Aquimarina</taxon>
    </lineage>
</organism>
<reference evidence="1 2" key="1">
    <citation type="submission" date="2019-07" db="EMBL/GenBank/DDBJ databases">
        <title>The draft genome sequence of Aquimarina algiphila M91.</title>
        <authorList>
            <person name="Meng X."/>
        </authorList>
    </citation>
    <scope>NUCLEOTIDE SEQUENCE [LARGE SCALE GENOMIC DNA]</scope>
    <source>
        <strain evidence="1 2">M91</strain>
    </source>
</reference>
<evidence type="ECO:0000313" key="2">
    <source>
        <dbReference type="Proteomes" id="UP000318833"/>
    </source>
</evidence>
<dbReference type="AlphaFoldDB" id="A0A554VF79"/>
<dbReference type="RefSeq" id="WP_143917863.1">
    <property type="nucleotide sequence ID" value="NZ_CANMIK010000002.1"/>
</dbReference>
<name>A0A554VF79_9FLAO</name>
<proteinExistence type="predicted"/>
<dbReference type="OrthoDB" id="792860at2"/>